<evidence type="ECO:0000313" key="2">
    <source>
        <dbReference type="Proteomes" id="UP000295709"/>
    </source>
</evidence>
<keyword evidence="2" id="KW-1185">Reference proteome</keyword>
<evidence type="ECO:0000313" key="1">
    <source>
        <dbReference type="EMBL" id="TDX92866.1"/>
    </source>
</evidence>
<reference evidence="1 2" key="1">
    <citation type="submission" date="2019-03" db="EMBL/GenBank/DDBJ databases">
        <title>Genomic Encyclopedia of Archaeal and Bacterial Type Strains, Phase II (KMG-II): from individual species to whole genera.</title>
        <authorList>
            <person name="Goeker M."/>
        </authorList>
    </citation>
    <scope>NUCLEOTIDE SEQUENCE [LARGE SCALE GENOMIC DNA]</scope>
    <source>
        <strain evidence="1 2">DSM 15235</strain>
    </source>
</reference>
<accession>A0ABY2FV61</accession>
<proteinExistence type="predicted"/>
<gene>
    <name evidence="1" type="ORF">BCF50_1807</name>
</gene>
<organism evidence="1 2">
    <name type="scientific">Chryseobacterium daecheongense</name>
    <dbReference type="NCBI Taxonomy" id="192389"/>
    <lineage>
        <taxon>Bacteria</taxon>
        <taxon>Pseudomonadati</taxon>
        <taxon>Bacteroidota</taxon>
        <taxon>Flavobacteriia</taxon>
        <taxon>Flavobacteriales</taxon>
        <taxon>Weeksellaceae</taxon>
        <taxon>Chryseobacterium group</taxon>
        <taxon>Chryseobacterium</taxon>
    </lineage>
</organism>
<dbReference type="Proteomes" id="UP000295709">
    <property type="component" value="Unassembled WGS sequence"/>
</dbReference>
<sequence length="43" mass="4646">MNGNGGQGGLGFFNGANDFQSDIDKGFNQAGPYKFILWAHEPK</sequence>
<dbReference type="EMBL" id="SOQW01000002">
    <property type="protein sequence ID" value="TDX92866.1"/>
    <property type="molecule type" value="Genomic_DNA"/>
</dbReference>
<protein>
    <submittedName>
        <fullName evidence="1">Uncharacterized protein</fullName>
    </submittedName>
</protein>
<comment type="caution">
    <text evidence="1">The sequence shown here is derived from an EMBL/GenBank/DDBJ whole genome shotgun (WGS) entry which is preliminary data.</text>
</comment>
<name>A0ABY2FV61_9FLAO</name>